<name>A0A238UP42_9ACTN</name>
<feature type="transmembrane region" description="Helical" evidence="7">
    <location>
        <begin position="350"/>
        <end position="370"/>
    </location>
</feature>
<evidence type="ECO:0000256" key="7">
    <source>
        <dbReference type="SAM" id="Phobius"/>
    </source>
</evidence>
<feature type="transmembrane region" description="Helical" evidence="7">
    <location>
        <begin position="416"/>
        <end position="435"/>
    </location>
</feature>
<dbReference type="GO" id="GO:0022857">
    <property type="term" value="F:transmembrane transporter activity"/>
    <property type="evidence" value="ECO:0007669"/>
    <property type="project" value="InterPro"/>
</dbReference>
<accession>A0A238UP42</accession>
<feature type="transmembrane region" description="Helical" evidence="7">
    <location>
        <begin position="125"/>
        <end position="145"/>
    </location>
</feature>
<protein>
    <submittedName>
        <fullName evidence="8">Amino acid transporter</fullName>
    </submittedName>
</protein>
<dbReference type="AlphaFoldDB" id="A0A238UP42"/>
<keyword evidence="4 7" id="KW-1133">Transmembrane helix</keyword>
<feature type="transmembrane region" description="Helical" evidence="7">
    <location>
        <begin position="250"/>
        <end position="271"/>
    </location>
</feature>
<dbReference type="Pfam" id="PF13520">
    <property type="entry name" value="AA_permease_2"/>
    <property type="match status" value="1"/>
</dbReference>
<keyword evidence="9" id="KW-1185">Reference proteome</keyword>
<proteinExistence type="predicted"/>
<dbReference type="GO" id="GO:0005886">
    <property type="term" value="C:plasma membrane"/>
    <property type="evidence" value="ECO:0007669"/>
    <property type="project" value="UniProtKB-SubCell"/>
</dbReference>
<feature type="transmembrane region" description="Helical" evidence="7">
    <location>
        <begin position="34"/>
        <end position="57"/>
    </location>
</feature>
<feature type="transmembrane region" description="Helical" evidence="7">
    <location>
        <begin position="307"/>
        <end position="329"/>
    </location>
</feature>
<dbReference type="Proteomes" id="UP000198420">
    <property type="component" value="Unassembled WGS sequence"/>
</dbReference>
<dbReference type="PANTHER" id="PTHR42770">
    <property type="entry name" value="AMINO ACID TRANSPORTER-RELATED"/>
    <property type="match status" value="1"/>
</dbReference>
<feature type="region of interest" description="Disordered" evidence="6">
    <location>
        <begin position="477"/>
        <end position="498"/>
    </location>
</feature>
<feature type="transmembrane region" description="Helical" evidence="7">
    <location>
        <begin position="217"/>
        <end position="238"/>
    </location>
</feature>
<dbReference type="OrthoDB" id="137613at2"/>
<evidence type="ECO:0000256" key="6">
    <source>
        <dbReference type="SAM" id="MobiDB-lite"/>
    </source>
</evidence>
<dbReference type="EMBL" id="FZNP01000001">
    <property type="protein sequence ID" value="SNR23069.1"/>
    <property type="molecule type" value="Genomic_DNA"/>
</dbReference>
<keyword evidence="3 7" id="KW-0812">Transmembrane</keyword>
<evidence type="ECO:0000313" key="8">
    <source>
        <dbReference type="EMBL" id="SNR23069.1"/>
    </source>
</evidence>
<keyword evidence="5 7" id="KW-0472">Membrane</keyword>
<feature type="transmembrane region" description="Helical" evidence="7">
    <location>
        <begin position="97"/>
        <end position="118"/>
    </location>
</feature>
<sequence>MSSHMSEGRDPTISDEGHHEAAGLATRTLGAWQIVALALASQTPAVALVTVPFLLVVTAGNGSWLGALMAAAATGCVGIAVITFARRYVVTGSLYSYVSYVFGPWARLLVGASLLLGYVALIAGVLLLTGIFAASFVAAIGVHLALGDGGITLFAVLAMVISAALAYRGLDASVRTAVVLTVATLPIVLLITIATALHTGLALGDQFSLHDVTWGGVFQGAAAGGVFLVAFESSAALAVETRHPKRSVPLAVMCIPIVLGSAYMLAAVMQVPGLKAASDALNEGGSPAAVLAEQAGLGTGLATATDLVLAVANIASLIAFVNYGSRFVATLATDGLLPAAMAKVHPRHRSPHVAIIGLSALASVLLLVLVRLFPDDLLTHVFPAISTLTVYMWIIPWALVCIGCVVLVVRERRARPALIAAVVVGAAGMLWIYVNGLVNEPAPPVNAMSYVCLIAAGAVFGLFFVLDLRRRRRSAAGEQTASSSAGTAGARAHSSDGL</sequence>
<evidence type="ECO:0000256" key="1">
    <source>
        <dbReference type="ARBA" id="ARBA00004651"/>
    </source>
</evidence>
<keyword evidence="2" id="KW-1003">Cell membrane</keyword>
<gene>
    <name evidence="8" type="ORF">SAMN06265355_10194</name>
</gene>
<feature type="transmembrane region" description="Helical" evidence="7">
    <location>
        <begin position="151"/>
        <end position="170"/>
    </location>
</feature>
<feature type="transmembrane region" description="Helical" evidence="7">
    <location>
        <begin position="177"/>
        <end position="197"/>
    </location>
</feature>
<feature type="transmembrane region" description="Helical" evidence="7">
    <location>
        <begin position="390"/>
        <end position="409"/>
    </location>
</feature>
<evidence type="ECO:0000256" key="2">
    <source>
        <dbReference type="ARBA" id="ARBA00022475"/>
    </source>
</evidence>
<dbReference type="InterPro" id="IPR050367">
    <property type="entry name" value="APC_superfamily"/>
</dbReference>
<feature type="transmembrane region" description="Helical" evidence="7">
    <location>
        <begin position="64"/>
        <end position="85"/>
    </location>
</feature>
<feature type="compositionally biased region" description="Low complexity" evidence="6">
    <location>
        <begin position="477"/>
        <end position="492"/>
    </location>
</feature>
<evidence type="ECO:0000256" key="5">
    <source>
        <dbReference type="ARBA" id="ARBA00023136"/>
    </source>
</evidence>
<feature type="transmembrane region" description="Helical" evidence="7">
    <location>
        <begin position="447"/>
        <end position="466"/>
    </location>
</feature>
<reference evidence="9" key="1">
    <citation type="submission" date="2017-06" db="EMBL/GenBank/DDBJ databases">
        <authorList>
            <person name="Varghese N."/>
            <person name="Submissions S."/>
        </authorList>
    </citation>
    <scope>NUCLEOTIDE SEQUENCE [LARGE SCALE GENOMIC DNA]</scope>
    <source>
        <strain evidence="9">DSM 44485</strain>
    </source>
</reference>
<evidence type="ECO:0000256" key="4">
    <source>
        <dbReference type="ARBA" id="ARBA00022989"/>
    </source>
</evidence>
<dbReference type="InterPro" id="IPR002293">
    <property type="entry name" value="AA/rel_permease1"/>
</dbReference>
<dbReference type="Gene3D" id="1.20.1740.10">
    <property type="entry name" value="Amino acid/polyamine transporter I"/>
    <property type="match status" value="1"/>
</dbReference>
<evidence type="ECO:0000313" key="9">
    <source>
        <dbReference type="Proteomes" id="UP000198420"/>
    </source>
</evidence>
<evidence type="ECO:0000256" key="3">
    <source>
        <dbReference type="ARBA" id="ARBA00022692"/>
    </source>
</evidence>
<dbReference type="PANTHER" id="PTHR42770:SF7">
    <property type="entry name" value="MEMBRANE PROTEIN"/>
    <property type="match status" value="1"/>
</dbReference>
<organism evidence="8 9">
    <name type="scientific">Actinomadura mexicana</name>
    <dbReference type="NCBI Taxonomy" id="134959"/>
    <lineage>
        <taxon>Bacteria</taxon>
        <taxon>Bacillati</taxon>
        <taxon>Actinomycetota</taxon>
        <taxon>Actinomycetes</taxon>
        <taxon>Streptosporangiales</taxon>
        <taxon>Thermomonosporaceae</taxon>
        <taxon>Actinomadura</taxon>
    </lineage>
</organism>
<dbReference type="PIRSF" id="PIRSF006060">
    <property type="entry name" value="AA_transporter"/>
    <property type="match status" value="1"/>
</dbReference>
<comment type="subcellular location">
    <subcellularLocation>
        <location evidence="1">Cell membrane</location>
        <topology evidence="1">Multi-pass membrane protein</topology>
    </subcellularLocation>
</comment>